<feature type="transmembrane region" description="Helical" evidence="1">
    <location>
        <begin position="535"/>
        <end position="556"/>
    </location>
</feature>
<dbReference type="InterPro" id="IPR006621">
    <property type="entry name" value="Nose-resist-to-fluoxetine_N"/>
</dbReference>
<dbReference type="PANTHER" id="PTHR11161:SF0">
    <property type="entry name" value="O-ACYLTRANSFERASE LIKE PROTEIN"/>
    <property type="match status" value="1"/>
</dbReference>
<dbReference type="Proteomes" id="UP000677054">
    <property type="component" value="Unassembled WGS sequence"/>
</dbReference>
<feature type="transmembrane region" description="Helical" evidence="1">
    <location>
        <begin position="423"/>
        <end position="450"/>
    </location>
</feature>
<evidence type="ECO:0000259" key="3">
    <source>
        <dbReference type="SMART" id="SM00703"/>
    </source>
</evidence>
<dbReference type="Pfam" id="PF01757">
    <property type="entry name" value="Acyl_transf_3"/>
    <property type="match status" value="1"/>
</dbReference>
<dbReference type="Pfam" id="PF20146">
    <property type="entry name" value="NRF"/>
    <property type="match status" value="1"/>
</dbReference>
<feature type="transmembrane region" description="Helical" evidence="1">
    <location>
        <begin position="606"/>
        <end position="628"/>
    </location>
</feature>
<evidence type="ECO:0000313" key="5">
    <source>
        <dbReference type="Proteomes" id="UP000677054"/>
    </source>
</evidence>
<dbReference type="GO" id="GO:0016747">
    <property type="term" value="F:acyltransferase activity, transferring groups other than amino-acyl groups"/>
    <property type="evidence" value="ECO:0007669"/>
    <property type="project" value="InterPro"/>
</dbReference>
<keyword evidence="2" id="KW-0732">Signal</keyword>
<evidence type="ECO:0000256" key="1">
    <source>
        <dbReference type="SAM" id="Phobius"/>
    </source>
</evidence>
<keyword evidence="1" id="KW-0472">Membrane</keyword>
<feature type="transmembrane region" description="Helical" evidence="1">
    <location>
        <begin position="563"/>
        <end position="582"/>
    </location>
</feature>
<reference evidence="4" key="1">
    <citation type="submission" date="2020-11" db="EMBL/GenBank/DDBJ databases">
        <authorList>
            <person name="Tran Van P."/>
        </authorList>
    </citation>
    <scope>NUCLEOTIDE SEQUENCE</scope>
</reference>
<feature type="transmembrane region" description="Helical" evidence="1">
    <location>
        <begin position="316"/>
        <end position="335"/>
    </location>
</feature>
<accession>A0A7R8XEU8</accession>
<dbReference type="EMBL" id="LR901305">
    <property type="protein sequence ID" value="CAD7248306.1"/>
    <property type="molecule type" value="Genomic_DNA"/>
</dbReference>
<keyword evidence="1" id="KW-0812">Transmembrane</keyword>
<dbReference type="PANTHER" id="PTHR11161">
    <property type="entry name" value="O-ACYLTRANSFERASE"/>
    <property type="match status" value="1"/>
</dbReference>
<dbReference type="AlphaFoldDB" id="A0A7R8XEU8"/>
<feature type="transmembrane region" description="Helical" evidence="1">
    <location>
        <begin position="470"/>
        <end position="491"/>
    </location>
</feature>
<protein>
    <recommendedName>
        <fullName evidence="3">Nose resistant-to-fluoxetine protein N-terminal domain-containing protein</fullName>
    </recommendedName>
</protein>
<keyword evidence="5" id="KW-1185">Reference proteome</keyword>
<feature type="transmembrane region" description="Helical" evidence="1">
    <location>
        <begin position="857"/>
        <end position="875"/>
    </location>
</feature>
<organism evidence="4">
    <name type="scientific">Darwinula stevensoni</name>
    <dbReference type="NCBI Taxonomy" id="69355"/>
    <lineage>
        <taxon>Eukaryota</taxon>
        <taxon>Metazoa</taxon>
        <taxon>Ecdysozoa</taxon>
        <taxon>Arthropoda</taxon>
        <taxon>Crustacea</taxon>
        <taxon>Oligostraca</taxon>
        <taxon>Ostracoda</taxon>
        <taxon>Podocopa</taxon>
        <taxon>Podocopida</taxon>
        <taxon>Darwinulocopina</taxon>
        <taxon>Darwinuloidea</taxon>
        <taxon>Darwinulidae</taxon>
        <taxon>Darwinula</taxon>
    </lineage>
</organism>
<evidence type="ECO:0000256" key="2">
    <source>
        <dbReference type="SAM" id="SignalP"/>
    </source>
</evidence>
<feature type="transmembrane region" description="Helical" evidence="1">
    <location>
        <begin position="760"/>
        <end position="782"/>
    </location>
</feature>
<feature type="chain" id="PRO_5036209179" description="Nose resistant-to-fluoxetine protein N-terminal domain-containing protein" evidence="2">
    <location>
        <begin position="21"/>
        <end position="1040"/>
    </location>
</feature>
<feature type="transmembrane region" description="Helical" evidence="1">
    <location>
        <begin position="685"/>
        <end position="703"/>
    </location>
</feature>
<dbReference type="EMBL" id="CAJPEV010001788">
    <property type="protein sequence ID" value="CAG0894340.1"/>
    <property type="molecule type" value="Genomic_DNA"/>
</dbReference>
<dbReference type="InterPro" id="IPR002656">
    <property type="entry name" value="Acyl_transf_3_dom"/>
</dbReference>
<feature type="transmembrane region" description="Helical" evidence="1">
    <location>
        <begin position="388"/>
        <end position="408"/>
    </location>
</feature>
<dbReference type="OrthoDB" id="207378at2759"/>
<feature type="transmembrane region" description="Helical" evidence="1">
    <location>
        <begin position="887"/>
        <end position="909"/>
    </location>
</feature>
<feature type="domain" description="Nose resistant-to-fluoxetine protein N-terminal" evidence="3">
    <location>
        <begin position="120"/>
        <end position="280"/>
    </location>
</feature>
<sequence length="1040" mass="117026">MQRWALLSLVASLALVPCSGSDGRLRDGLLPGEANPGHLLPREGGLPADPFFDEELQQQKLRAFTNFIRPRGPYSGLDPDSLLALLPALSQLPNQVCTVHVISYLLAIANNLGLLTFPGLPDLELPISSFNGTWPLLMLDAMGKIPDGIMEGNVYEWGSYDECMDVRAEITEEIIQTLQLMNLMLGGLIPEPDLMERKFQGHYCLISFYPPSMLGENTTEKLLPSIPEARMGMLDTSEDFLTVFLMAPPSFGLCMPSTCSPGDIQGVVSTLVAVLAGNSTEINFLLSQIYPVVRPEMCYIQKDPSDPSTHFTTADIVVLSIIVVFAVLIACGTLLDLRIQARPDLWTDQKKDKGVMALVSFSAYTNGKKILNTESTSETLGCLHGLRFYSMTWVVLGHTYFTAFAPLFKNLQSATRDMFDNWAFMAIANATVSVDTFFFLSGLLVAYILLRDLKRSNGKFNPVLYYLHRFIRLTPALAMTVALMATLARFVGSGPLWGGMESTAEICRKSWWRTVFYLFNIEIDGEYGSCVGQTWYLACDMHMYWASPFLVVPLFYMPMYVALGYLSMVLLGMGFVWPSIFYRNNDFPATIIPNQLMDSPDFSTRAYFATHVRSGPYIVGIMLGYILFKFKDRKIQLRKEVVWLGWALSTGVALAILYGLKEPFRFGGEKLTPEMAAFYGGVHRTVWAMCIAWVVFACVYGYGGDMSIAYAYRFVNTLLSWKALMPFSRLTYCSYLLSLNIQLIYQGSRKAVMYMDHPQMVYWFLGILTITEMGAFVFSLMFESPFLGLEKVIFPLLDEWVLAPIISFAGVQAKPHHPELLPIALGGRNSGSGLSPSSRVARDSFTRSRALIPFSRLTYCIYLLSLNIQIIYQSSRKHVGYLDHPTMVYWFPGILAITEMGAFVFSLLFESPFLGLEKVIFPLMDEWIVIPITQILPFKLRADPLQPIDLLQLPAFSQHPDHLPEFPKARRLYEWIVIPITQILPFKLRPHETKSPVKEEERAEANEKIAIITEDVLKPEGMVSPRLEFQLGNNEPMTIL</sequence>
<evidence type="ECO:0000313" key="4">
    <source>
        <dbReference type="EMBL" id="CAD7248306.1"/>
    </source>
</evidence>
<proteinExistence type="predicted"/>
<name>A0A7R8XEU8_9CRUS</name>
<feature type="signal peptide" evidence="2">
    <location>
        <begin position="1"/>
        <end position="20"/>
    </location>
</feature>
<gene>
    <name evidence="4" type="ORF">DSTB1V02_LOCUS8124</name>
</gene>
<dbReference type="SMART" id="SM00703">
    <property type="entry name" value="NRF"/>
    <property type="match status" value="1"/>
</dbReference>
<keyword evidence="1" id="KW-1133">Transmembrane helix</keyword>
<feature type="transmembrane region" description="Helical" evidence="1">
    <location>
        <begin position="640"/>
        <end position="660"/>
    </location>
</feature>
<dbReference type="InterPro" id="IPR052728">
    <property type="entry name" value="O2_lipid_transport_reg"/>
</dbReference>
<feature type="transmembrane region" description="Helical" evidence="1">
    <location>
        <begin position="724"/>
        <end position="745"/>
    </location>
</feature>